<dbReference type="Gene3D" id="3.40.50.2300">
    <property type="match status" value="2"/>
</dbReference>
<dbReference type="Gene3D" id="1.10.10.10">
    <property type="entry name" value="Winged helix-like DNA-binding domain superfamily/Winged helix DNA-binding domain"/>
    <property type="match status" value="1"/>
</dbReference>
<dbReference type="EMBL" id="JBHTOG010000026">
    <property type="protein sequence ID" value="MFD1432198.1"/>
    <property type="molecule type" value="Genomic_DNA"/>
</dbReference>
<dbReference type="SUPFAM" id="SSF53822">
    <property type="entry name" value="Periplasmic binding protein-like I"/>
    <property type="match status" value="1"/>
</dbReference>
<dbReference type="InterPro" id="IPR028082">
    <property type="entry name" value="Peripla_BP_I"/>
</dbReference>
<dbReference type="InterPro" id="IPR033532">
    <property type="entry name" value="AraR_ligand_bind_dom"/>
</dbReference>
<organism evidence="5 6">
    <name type="scientific">Lacticaseibacillus yichunensis</name>
    <dbReference type="NCBI Taxonomy" id="2486015"/>
    <lineage>
        <taxon>Bacteria</taxon>
        <taxon>Bacillati</taxon>
        <taxon>Bacillota</taxon>
        <taxon>Bacilli</taxon>
        <taxon>Lactobacillales</taxon>
        <taxon>Lactobacillaceae</taxon>
        <taxon>Lacticaseibacillus</taxon>
    </lineage>
</organism>
<dbReference type="Pfam" id="PF00532">
    <property type="entry name" value="Peripla_BP_1"/>
    <property type="match status" value="1"/>
</dbReference>
<accession>A0ABW4CQM1</accession>
<protein>
    <submittedName>
        <fullName evidence="5">GntR family transcriptional regulator</fullName>
    </submittedName>
</protein>
<keyword evidence="2" id="KW-0238">DNA-binding</keyword>
<dbReference type="InterPro" id="IPR001761">
    <property type="entry name" value="Peripla_BP/Lac1_sug-bd_dom"/>
</dbReference>
<comment type="caution">
    <text evidence="5">The sequence shown here is derived from an EMBL/GenBank/DDBJ whole genome shotgun (WGS) entry which is preliminary data.</text>
</comment>
<sequence length="365" mass="40615">MEKKYEVVINALLKEMQDGAYSVDAKLPTELALMSQFQVSRHTVRKALADLEGRGYVYRIQGGGSYVADWQKNCQQRDTGQNVAVLTTHISDYIFPAIISGIEETLTAQGTSLLLGSTQNDPERERQSLVQYLNSNIQGLIIEPTKSALGLKNQDLYQQFLDRKIPVITINAKTSLPKVPYFVMDDFGAGKLATKKLLDLGHQQLLGIFKTDDQQGIDRMNGFNRAIQETQTAIDIQLITYQTENVQTQMFERLSRILATKDARPTGIIAYNDQIAMTAYNLATKYDLKVPQDLSIVGFDNSLLSHSLGVQLVSAIHPQAQMGRDVAALMIKMIAEPTRNYAQFAKTYAPELSAGESVAAYQPKK</sequence>
<dbReference type="PRINTS" id="PR00035">
    <property type="entry name" value="HTHGNTR"/>
</dbReference>
<dbReference type="InterPro" id="IPR000524">
    <property type="entry name" value="Tscrpt_reg_HTH_GntR"/>
</dbReference>
<dbReference type="SMART" id="SM00345">
    <property type="entry name" value="HTH_GNTR"/>
    <property type="match status" value="1"/>
</dbReference>
<dbReference type="SUPFAM" id="SSF46785">
    <property type="entry name" value="Winged helix' DNA-binding domain"/>
    <property type="match status" value="1"/>
</dbReference>
<keyword evidence="1" id="KW-0805">Transcription regulation</keyword>
<name>A0ABW4CQM1_9LACO</name>
<dbReference type="Pfam" id="PF00392">
    <property type="entry name" value="GntR"/>
    <property type="match status" value="1"/>
</dbReference>
<keyword evidence="3" id="KW-0804">Transcription</keyword>
<reference evidence="6" key="1">
    <citation type="journal article" date="2019" name="Int. J. Syst. Evol. Microbiol.">
        <title>The Global Catalogue of Microorganisms (GCM) 10K type strain sequencing project: providing services to taxonomists for standard genome sequencing and annotation.</title>
        <authorList>
            <consortium name="The Broad Institute Genomics Platform"/>
            <consortium name="The Broad Institute Genome Sequencing Center for Infectious Disease"/>
            <person name="Wu L."/>
            <person name="Ma J."/>
        </authorList>
    </citation>
    <scope>NUCLEOTIDE SEQUENCE [LARGE SCALE GENOMIC DNA]</scope>
    <source>
        <strain evidence="6">CCM 8947</strain>
    </source>
</reference>
<evidence type="ECO:0000256" key="2">
    <source>
        <dbReference type="ARBA" id="ARBA00023125"/>
    </source>
</evidence>
<dbReference type="RefSeq" id="WP_125696743.1">
    <property type="nucleotide sequence ID" value="NZ_JBHTOG010000026.1"/>
</dbReference>
<dbReference type="Proteomes" id="UP001597192">
    <property type="component" value="Unassembled WGS sequence"/>
</dbReference>
<gene>
    <name evidence="5" type="ORF">ACFQ47_05810</name>
</gene>
<dbReference type="InterPro" id="IPR036390">
    <property type="entry name" value="WH_DNA-bd_sf"/>
</dbReference>
<dbReference type="CDD" id="cd01541">
    <property type="entry name" value="PBP1_AraR"/>
    <property type="match status" value="1"/>
</dbReference>
<proteinExistence type="predicted"/>
<dbReference type="PANTHER" id="PTHR30146">
    <property type="entry name" value="LACI-RELATED TRANSCRIPTIONAL REPRESSOR"/>
    <property type="match status" value="1"/>
</dbReference>
<keyword evidence="6" id="KW-1185">Reference proteome</keyword>
<dbReference type="CDD" id="cd07377">
    <property type="entry name" value="WHTH_GntR"/>
    <property type="match status" value="1"/>
</dbReference>
<evidence type="ECO:0000256" key="1">
    <source>
        <dbReference type="ARBA" id="ARBA00023015"/>
    </source>
</evidence>
<dbReference type="PANTHER" id="PTHR30146:SF150">
    <property type="entry name" value="ARABINOSE METABOLISM TRANSCRIPTIONAL REPRESSOR"/>
    <property type="match status" value="1"/>
</dbReference>
<evidence type="ECO:0000256" key="3">
    <source>
        <dbReference type="ARBA" id="ARBA00023163"/>
    </source>
</evidence>
<feature type="domain" description="HTH gntR-type" evidence="4">
    <location>
        <begin position="2"/>
        <end position="70"/>
    </location>
</feature>
<evidence type="ECO:0000313" key="5">
    <source>
        <dbReference type="EMBL" id="MFD1432198.1"/>
    </source>
</evidence>
<evidence type="ECO:0000259" key="4">
    <source>
        <dbReference type="PROSITE" id="PS50949"/>
    </source>
</evidence>
<dbReference type="InterPro" id="IPR036388">
    <property type="entry name" value="WH-like_DNA-bd_sf"/>
</dbReference>
<evidence type="ECO:0000313" key="6">
    <source>
        <dbReference type="Proteomes" id="UP001597192"/>
    </source>
</evidence>
<dbReference type="PROSITE" id="PS50949">
    <property type="entry name" value="HTH_GNTR"/>
    <property type="match status" value="1"/>
</dbReference>